<evidence type="ECO:0000256" key="3">
    <source>
        <dbReference type="RuleBase" id="RU000363"/>
    </source>
</evidence>
<dbReference type="OrthoDB" id="1933717at2759"/>
<proteinExistence type="inferred from homology"/>
<accession>A0A366SD91</accession>
<evidence type="ECO:0000313" key="5">
    <source>
        <dbReference type="Proteomes" id="UP000253153"/>
    </source>
</evidence>
<dbReference type="GO" id="GO:0016491">
    <property type="term" value="F:oxidoreductase activity"/>
    <property type="evidence" value="ECO:0007669"/>
    <property type="project" value="UniProtKB-KW"/>
</dbReference>
<dbReference type="PANTHER" id="PTHR43976:SF16">
    <property type="entry name" value="SHORT-CHAIN DEHYDROGENASE_REDUCTASE FAMILY PROTEIN"/>
    <property type="match status" value="1"/>
</dbReference>
<organism evidence="4 5">
    <name type="scientific">Fusarium coffeatum</name>
    <dbReference type="NCBI Taxonomy" id="231269"/>
    <lineage>
        <taxon>Eukaryota</taxon>
        <taxon>Fungi</taxon>
        <taxon>Dikarya</taxon>
        <taxon>Ascomycota</taxon>
        <taxon>Pezizomycotina</taxon>
        <taxon>Sordariomycetes</taxon>
        <taxon>Hypocreomycetidae</taxon>
        <taxon>Hypocreales</taxon>
        <taxon>Nectriaceae</taxon>
        <taxon>Fusarium</taxon>
        <taxon>Fusarium incarnatum-equiseti species complex</taxon>
    </lineage>
</organism>
<evidence type="ECO:0000256" key="2">
    <source>
        <dbReference type="ARBA" id="ARBA00023002"/>
    </source>
</evidence>
<dbReference type="Proteomes" id="UP000253153">
    <property type="component" value="Unassembled WGS sequence"/>
</dbReference>
<sequence>MARVWFVTGSSRGVGRALVEEVLASGEIVVATARNPSQLDDLVTKYGSDKILATGLDVTNADEAQNAFKKAVEKFGRIDVVVNNAGYANMASVEDISLESFHAQVNANFFGVVNVTKAALPLMREQKSGHIIQVSSVGDRVGTPGAAAYQSAKWAVAGFSTGLSQEVAPFGIKVVVAEPGGIKTDWVNTATDTATLTEPYEQTVGMMMKVRDDKSGWSEASDIAKAIKYMSEVEDPPLRIVLGPSAIPWAQMAAKNLAESDEKWLHVSKLEF</sequence>
<evidence type="ECO:0008006" key="6">
    <source>
        <dbReference type="Google" id="ProtNLM"/>
    </source>
</evidence>
<comment type="similarity">
    <text evidence="1 3">Belongs to the short-chain dehydrogenases/reductases (SDR) family.</text>
</comment>
<reference evidence="4 5" key="1">
    <citation type="submission" date="2018-06" db="EMBL/GenBank/DDBJ databases">
        <title>Fusarium incarnatum-equiseti species complex species 28.</title>
        <authorList>
            <person name="Gardiner D.M."/>
        </authorList>
    </citation>
    <scope>NUCLEOTIDE SEQUENCE [LARGE SCALE GENOMIC DNA]</scope>
    <source>
        <strain evidence="4 5">FIESC_28</strain>
    </source>
</reference>
<keyword evidence="5" id="KW-1185">Reference proteome</keyword>
<dbReference type="PRINTS" id="PR00080">
    <property type="entry name" value="SDRFAMILY"/>
</dbReference>
<dbReference type="SUPFAM" id="SSF51735">
    <property type="entry name" value="NAD(P)-binding Rossmann-fold domains"/>
    <property type="match status" value="1"/>
</dbReference>
<dbReference type="PANTHER" id="PTHR43976">
    <property type="entry name" value="SHORT CHAIN DEHYDROGENASE"/>
    <property type="match status" value="1"/>
</dbReference>
<dbReference type="GeneID" id="41989637"/>
<dbReference type="RefSeq" id="XP_031021513.1">
    <property type="nucleotide sequence ID" value="XM_031154341.1"/>
</dbReference>
<gene>
    <name evidence="4" type="ORF">FIESC28_00190</name>
</gene>
<dbReference type="Gene3D" id="3.40.50.720">
    <property type="entry name" value="NAD(P)-binding Rossmann-like Domain"/>
    <property type="match status" value="1"/>
</dbReference>
<comment type="caution">
    <text evidence="4">The sequence shown here is derived from an EMBL/GenBank/DDBJ whole genome shotgun (WGS) entry which is preliminary data.</text>
</comment>
<keyword evidence="2" id="KW-0560">Oxidoreductase</keyword>
<dbReference type="InterPro" id="IPR002347">
    <property type="entry name" value="SDR_fam"/>
</dbReference>
<dbReference type="InterPro" id="IPR036291">
    <property type="entry name" value="NAD(P)-bd_dom_sf"/>
</dbReference>
<dbReference type="InterPro" id="IPR051911">
    <property type="entry name" value="SDR_oxidoreductase"/>
</dbReference>
<evidence type="ECO:0000256" key="1">
    <source>
        <dbReference type="ARBA" id="ARBA00006484"/>
    </source>
</evidence>
<evidence type="ECO:0000313" key="4">
    <source>
        <dbReference type="EMBL" id="RBR26922.1"/>
    </source>
</evidence>
<dbReference type="CDD" id="cd05374">
    <property type="entry name" value="17beta-HSD-like_SDR_c"/>
    <property type="match status" value="1"/>
</dbReference>
<dbReference type="EMBL" id="QKXC01000005">
    <property type="protein sequence ID" value="RBR26922.1"/>
    <property type="molecule type" value="Genomic_DNA"/>
</dbReference>
<protein>
    <recommendedName>
        <fullName evidence="6">Oxidoreductase</fullName>
    </recommendedName>
</protein>
<dbReference type="PRINTS" id="PR00081">
    <property type="entry name" value="GDHRDH"/>
</dbReference>
<dbReference type="Pfam" id="PF00106">
    <property type="entry name" value="adh_short"/>
    <property type="match status" value="1"/>
</dbReference>
<dbReference type="AlphaFoldDB" id="A0A366SD91"/>
<name>A0A366SD91_9HYPO</name>